<keyword evidence="3" id="KW-0802">TPR repeat</keyword>
<name>A0ABP1FRX4_9CHLO</name>
<dbReference type="InterPro" id="IPR011990">
    <property type="entry name" value="TPR-like_helical_dom_sf"/>
</dbReference>
<feature type="repeat" description="TPR" evidence="3">
    <location>
        <begin position="379"/>
        <end position="412"/>
    </location>
</feature>
<proteinExistence type="predicted"/>
<keyword evidence="1" id="KW-0469">Meiosis</keyword>
<dbReference type="PANTHER" id="PTHR40375:SF2">
    <property type="entry name" value="SPORULATION-SPECIFIC PROTEIN 22"/>
    <property type="match status" value="1"/>
</dbReference>
<dbReference type="InterPro" id="IPR039057">
    <property type="entry name" value="Spo22/ZIP4"/>
</dbReference>
<dbReference type="PANTHER" id="PTHR40375">
    <property type="entry name" value="SPORULATION-SPECIFIC PROTEIN 22"/>
    <property type="match status" value="1"/>
</dbReference>
<dbReference type="InterPro" id="IPR013940">
    <property type="entry name" value="Spo22/ZIP4/TEX11"/>
</dbReference>
<gene>
    <name evidence="6" type="primary">g2277</name>
    <name evidence="6" type="ORF">VP750_LOCUS1951</name>
</gene>
<keyword evidence="4" id="KW-0175">Coiled coil</keyword>
<dbReference type="PROSITE" id="PS50005">
    <property type="entry name" value="TPR"/>
    <property type="match status" value="1"/>
</dbReference>
<feature type="coiled-coil region" evidence="4">
    <location>
        <begin position="167"/>
        <end position="194"/>
    </location>
</feature>
<accession>A0ABP1FRX4</accession>
<evidence type="ECO:0000313" key="6">
    <source>
        <dbReference type="EMBL" id="CAL5220292.1"/>
    </source>
</evidence>
<comment type="caution">
    <text evidence="6">The sequence shown here is derived from an EMBL/GenBank/DDBJ whole genome shotgun (WGS) entry which is preliminary data.</text>
</comment>
<evidence type="ECO:0000256" key="1">
    <source>
        <dbReference type="ARBA" id="ARBA00023254"/>
    </source>
</evidence>
<evidence type="ECO:0000256" key="2">
    <source>
        <dbReference type="ARBA" id="ARBA00031845"/>
    </source>
</evidence>
<sequence>MVAIRQQTSDLLELVKDDELSTDERSTKLAIYHKTGAAHAKAGEHEAAETAYSKAQTQCMRLMSDLEGTDATEAQQCNIKTGCMDLILDRLTNAWKLHQKALASDLLSQAKELAKQASLPSQQRFHMCRQVILACVDRGHQCLSARDKDALALLDHAYQLITEHLELDEDDADFEKFQREASSLQAQVLRLLSQAYMLSGQAAEAYACVQNVRKLQDPCADAPGLCLTAMEALIQLGEPDQADAELLALVTHKDASAALCLGAFLVAVQSSGCSALKPAVDILLERFAEDATVPLHMVQELLGATESLSRREDLVLDIATNEKVLQLFRKADSGAKDKRKSMYALLWNHATQHFTSKDYRASVAFYAAAAEYADAGAKAAGARQLALAYLALQELDRSLEILDMAAEYDPSSVHTIFIKIKALLMQGEARKALELLKPLMACEDASPDFLRVVCVEAQMAKGMAVAKRALGMLWEEVMARQDPSAKPGDDAVIARNLIKTIIDMEDDYDLQRACCKPRAAAEGPHSNKADADGGEGSSQDSIHQELAGLFSQAQDRLEAVGRDSFFGPESPAWCAAASYNAALAAMSAKDTVAAAVLFRASGSFHEALPAPTPQHVTTQMNAYILAISCTLGEHAKSPDRKSCLSLAQAFVTKASAALEAAAQLPVQRNDLQTARRALLRLELELAKRKGRRGHMLQLIEQAKTGELFTAEGMLQLSYLCRDAPGAAVPAAKAALSAALQRMHSQKEPLPMDAFAETVRQLYELSDEVEVLALLAEIADFVNSEETPKYPRRELSWLISMAWNCGCRHVKFLRNARALSFMAAALALLDHCEDYKDRKEELQTAHEKLKETS</sequence>
<evidence type="ECO:0000256" key="5">
    <source>
        <dbReference type="SAM" id="MobiDB-lite"/>
    </source>
</evidence>
<evidence type="ECO:0000256" key="3">
    <source>
        <dbReference type="PROSITE-ProRule" id="PRU00339"/>
    </source>
</evidence>
<evidence type="ECO:0000256" key="4">
    <source>
        <dbReference type="SAM" id="Coils"/>
    </source>
</evidence>
<dbReference type="SUPFAM" id="SSF48452">
    <property type="entry name" value="TPR-like"/>
    <property type="match status" value="2"/>
</dbReference>
<dbReference type="Gene3D" id="1.25.40.10">
    <property type="entry name" value="Tetratricopeptide repeat domain"/>
    <property type="match status" value="1"/>
</dbReference>
<dbReference type="InterPro" id="IPR019734">
    <property type="entry name" value="TPR_rpt"/>
</dbReference>
<dbReference type="Proteomes" id="UP001497392">
    <property type="component" value="Unassembled WGS sequence"/>
</dbReference>
<evidence type="ECO:0000313" key="7">
    <source>
        <dbReference type="Proteomes" id="UP001497392"/>
    </source>
</evidence>
<organism evidence="6 7">
    <name type="scientific">Coccomyxa viridis</name>
    <dbReference type="NCBI Taxonomy" id="1274662"/>
    <lineage>
        <taxon>Eukaryota</taxon>
        <taxon>Viridiplantae</taxon>
        <taxon>Chlorophyta</taxon>
        <taxon>core chlorophytes</taxon>
        <taxon>Trebouxiophyceae</taxon>
        <taxon>Trebouxiophyceae incertae sedis</taxon>
        <taxon>Coccomyxaceae</taxon>
        <taxon>Coccomyxa</taxon>
    </lineage>
</organism>
<dbReference type="Pfam" id="PF08631">
    <property type="entry name" value="SPO22"/>
    <property type="match status" value="1"/>
</dbReference>
<dbReference type="EMBL" id="CAXHTA020000003">
    <property type="protein sequence ID" value="CAL5220292.1"/>
    <property type="molecule type" value="Genomic_DNA"/>
</dbReference>
<protein>
    <recommendedName>
        <fullName evidence="2">Protein ZIP4 homolog</fullName>
    </recommendedName>
</protein>
<feature type="region of interest" description="Disordered" evidence="5">
    <location>
        <begin position="519"/>
        <end position="540"/>
    </location>
</feature>
<keyword evidence="7" id="KW-1185">Reference proteome</keyword>
<reference evidence="6 7" key="1">
    <citation type="submission" date="2024-06" db="EMBL/GenBank/DDBJ databases">
        <authorList>
            <person name="Kraege A."/>
            <person name="Thomma B."/>
        </authorList>
    </citation>
    <scope>NUCLEOTIDE SEQUENCE [LARGE SCALE GENOMIC DNA]</scope>
</reference>